<evidence type="ECO:0000256" key="3">
    <source>
        <dbReference type="RuleBase" id="RU003560"/>
    </source>
</evidence>
<dbReference type="Pfam" id="PF00202">
    <property type="entry name" value="Aminotran_3"/>
    <property type="match status" value="1"/>
</dbReference>
<dbReference type="CDD" id="cd00610">
    <property type="entry name" value="OAT_like"/>
    <property type="match status" value="1"/>
</dbReference>
<dbReference type="InterPro" id="IPR049704">
    <property type="entry name" value="Aminotrans_3_PPA_site"/>
</dbReference>
<evidence type="ECO:0000256" key="2">
    <source>
        <dbReference type="ARBA" id="ARBA00022898"/>
    </source>
</evidence>
<dbReference type="InterPro" id="IPR015421">
    <property type="entry name" value="PyrdxlP-dep_Trfase_major"/>
</dbReference>
<dbReference type="PANTHER" id="PTHR43094">
    <property type="entry name" value="AMINOTRANSFERASE"/>
    <property type="match status" value="1"/>
</dbReference>
<organism evidence="4 5">
    <name type="scientific">Nocardiopsis codii</name>
    <dbReference type="NCBI Taxonomy" id="3065942"/>
    <lineage>
        <taxon>Bacteria</taxon>
        <taxon>Bacillati</taxon>
        <taxon>Actinomycetota</taxon>
        <taxon>Actinomycetes</taxon>
        <taxon>Streptosporangiales</taxon>
        <taxon>Nocardiopsidaceae</taxon>
        <taxon>Nocardiopsis</taxon>
    </lineage>
</organism>
<keyword evidence="4" id="KW-0032">Aminotransferase</keyword>
<protein>
    <submittedName>
        <fullName evidence="4">Aminotransferase class III-fold pyridoxal phosphate-dependent enzyme</fullName>
    </submittedName>
</protein>
<keyword evidence="2 3" id="KW-0663">Pyridoxal phosphate</keyword>
<dbReference type="PROSITE" id="PS00600">
    <property type="entry name" value="AA_TRANSFER_CLASS_3"/>
    <property type="match status" value="1"/>
</dbReference>
<keyword evidence="4" id="KW-0808">Transferase</keyword>
<dbReference type="PIRSF" id="PIRSF000521">
    <property type="entry name" value="Transaminase_4ab_Lys_Orn"/>
    <property type="match status" value="1"/>
</dbReference>
<dbReference type="InterPro" id="IPR005814">
    <property type="entry name" value="Aminotrans_3"/>
</dbReference>
<gene>
    <name evidence="4" type="ORF">Q8791_22345</name>
</gene>
<evidence type="ECO:0000313" key="5">
    <source>
        <dbReference type="Proteomes" id="UP001356095"/>
    </source>
</evidence>
<dbReference type="RefSeq" id="WP_330093721.1">
    <property type="nucleotide sequence ID" value="NZ_JAUZMY010000024.1"/>
</dbReference>
<reference evidence="4 5" key="1">
    <citation type="submission" date="2023-08" db="EMBL/GenBank/DDBJ databases">
        <authorList>
            <person name="Girao M."/>
            <person name="Carvalho M.F."/>
        </authorList>
    </citation>
    <scope>NUCLEOTIDE SEQUENCE [LARGE SCALE GENOMIC DNA]</scope>
    <source>
        <strain evidence="4 5">CT-R113</strain>
    </source>
</reference>
<dbReference type="InterPro" id="IPR015422">
    <property type="entry name" value="PyrdxlP-dep_Trfase_small"/>
</dbReference>
<comment type="similarity">
    <text evidence="1 3">Belongs to the class-III pyridoxal-phosphate-dependent aminotransferase family.</text>
</comment>
<keyword evidence="5" id="KW-1185">Reference proteome</keyword>
<comment type="caution">
    <text evidence="4">The sequence shown here is derived from an EMBL/GenBank/DDBJ whole genome shotgun (WGS) entry which is preliminary data.</text>
</comment>
<proteinExistence type="inferred from homology"/>
<dbReference type="EMBL" id="JAUZMY010000024">
    <property type="protein sequence ID" value="MEE2039960.1"/>
    <property type="molecule type" value="Genomic_DNA"/>
</dbReference>
<dbReference type="Gene3D" id="3.40.640.10">
    <property type="entry name" value="Type I PLP-dependent aspartate aminotransferase-like (Major domain)"/>
    <property type="match status" value="1"/>
</dbReference>
<name>A0ABU7KCK3_9ACTN</name>
<dbReference type="PANTHER" id="PTHR43094:SF1">
    <property type="entry name" value="AMINOTRANSFERASE CLASS-III"/>
    <property type="match status" value="1"/>
</dbReference>
<evidence type="ECO:0000313" key="4">
    <source>
        <dbReference type="EMBL" id="MEE2039960.1"/>
    </source>
</evidence>
<dbReference type="Gene3D" id="3.90.1150.10">
    <property type="entry name" value="Aspartate Aminotransferase, domain 1"/>
    <property type="match status" value="1"/>
</dbReference>
<dbReference type="SUPFAM" id="SSF53383">
    <property type="entry name" value="PLP-dependent transferases"/>
    <property type="match status" value="1"/>
</dbReference>
<dbReference type="InterPro" id="IPR015424">
    <property type="entry name" value="PyrdxlP-dep_Trfase"/>
</dbReference>
<sequence length="444" mass="47059">MTSPESFPLWNSTSMEAHLSYLEPDEMIVEGSGVRVRDAGGRWYLDARSGFWNVTLGYGHPGLVEAMREQVGRLAYGSMWGYGRPTRIALDCAEALVRVLPEGIDHVRFQSSGAQAVETAVLLSRHLRLLGGEPHRTAVVGLWGGFHGFGPGASAITGLSYLHHHAGPLLPDVIHTRAPHGEDAGPADVARALERVEDHGPDRVSAIIVEPVIGEGGHVLTREQAGELSAFCRTHGIHLIVDEVTTGMGRTGDYTRSAQLGLDPDILLLGKGITSGYAGLSAVCLGEQVHRELLAAPVERFFATGSTHDGHPVALSAALAVLRALEDGKVFANVAAQGDRLQAGLSDLADRHPAVTAVRGTGLMYVVEFAGSAAEDPWFVNKVRLALEERGVLVSVLNAVPALMVIPPLVFDDGDVDELLAAFDGALAALASGWAPANEMKGFV</sequence>
<dbReference type="GO" id="GO:0008483">
    <property type="term" value="F:transaminase activity"/>
    <property type="evidence" value="ECO:0007669"/>
    <property type="project" value="UniProtKB-KW"/>
</dbReference>
<dbReference type="Proteomes" id="UP001356095">
    <property type="component" value="Unassembled WGS sequence"/>
</dbReference>
<accession>A0ABU7KCK3</accession>
<evidence type="ECO:0000256" key="1">
    <source>
        <dbReference type="ARBA" id="ARBA00008954"/>
    </source>
</evidence>